<feature type="domain" description="Rhodanese" evidence="3">
    <location>
        <begin position="56"/>
        <end position="100"/>
    </location>
</feature>
<evidence type="ECO:0000313" key="5">
    <source>
        <dbReference type="Proteomes" id="UP000281372"/>
    </source>
</evidence>
<dbReference type="InterPro" id="IPR001763">
    <property type="entry name" value="Rhodanese-like_dom"/>
</dbReference>
<gene>
    <name evidence="4" type="ORF">ALQ64_05466</name>
</gene>
<name>A0A3M3LRW7_PSECA</name>
<protein>
    <submittedName>
        <fullName evidence="4">Sarcosine oxidase subunit beta</fullName>
    </submittedName>
</protein>
<dbReference type="Proteomes" id="UP000281372">
    <property type="component" value="Unassembled WGS sequence"/>
</dbReference>
<organism evidence="4 5">
    <name type="scientific">Pseudomonas cannabina</name>
    <dbReference type="NCBI Taxonomy" id="86840"/>
    <lineage>
        <taxon>Bacteria</taxon>
        <taxon>Pseudomonadati</taxon>
        <taxon>Pseudomonadota</taxon>
        <taxon>Gammaproteobacteria</taxon>
        <taxon>Pseudomonadales</taxon>
        <taxon>Pseudomonadaceae</taxon>
        <taxon>Pseudomonas</taxon>
    </lineage>
</organism>
<comment type="caution">
    <text evidence="4">The sequence shown here is derived from an EMBL/GenBank/DDBJ whole genome shotgun (WGS) entry which is preliminary data.</text>
</comment>
<proteinExistence type="predicted"/>
<dbReference type="EMBL" id="RBOW01000188">
    <property type="protein sequence ID" value="RMN38012.1"/>
    <property type="molecule type" value="Genomic_DNA"/>
</dbReference>
<evidence type="ECO:0000313" key="4">
    <source>
        <dbReference type="EMBL" id="RMN38012.1"/>
    </source>
</evidence>
<dbReference type="GO" id="GO:0016491">
    <property type="term" value="F:oxidoreductase activity"/>
    <property type="evidence" value="ECO:0007669"/>
    <property type="project" value="UniProtKB-KW"/>
</dbReference>
<reference evidence="4 5" key="1">
    <citation type="submission" date="2018-08" db="EMBL/GenBank/DDBJ databases">
        <title>Recombination of ecologically and evolutionarily significant loci maintains genetic cohesion in the Pseudomonas syringae species complex.</title>
        <authorList>
            <person name="Dillon M."/>
            <person name="Thakur S."/>
            <person name="Almeida R.N.D."/>
            <person name="Weir B.S."/>
            <person name="Guttman D.S."/>
        </authorList>
    </citation>
    <scope>NUCLEOTIDE SEQUENCE [LARGE SCALE GENOMIC DNA]</scope>
    <source>
        <strain evidence="4 5">ICMP 2821</strain>
    </source>
</reference>
<dbReference type="InterPro" id="IPR006076">
    <property type="entry name" value="FAD-dep_OxRdtase"/>
</dbReference>
<dbReference type="SUPFAM" id="SSF54373">
    <property type="entry name" value="FAD-linked reductases, C-terminal domain"/>
    <property type="match status" value="1"/>
</dbReference>
<dbReference type="InterPro" id="IPR036188">
    <property type="entry name" value="FAD/NAD-bd_sf"/>
</dbReference>
<dbReference type="SUPFAM" id="SSF51905">
    <property type="entry name" value="FAD/NAD(P)-binding domain"/>
    <property type="match status" value="1"/>
</dbReference>
<dbReference type="AlphaFoldDB" id="A0A3M3LRW7"/>
<evidence type="ECO:0000259" key="3">
    <source>
        <dbReference type="PROSITE" id="PS50206"/>
    </source>
</evidence>
<keyword evidence="1" id="KW-0560">Oxidoreductase</keyword>
<dbReference type="PANTHER" id="PTHR13847">
    <property type="entry name" value="SARCOSINE DEHYDROGENASE-RELATED"/>
    <property type="match status" value="1"/>
</dbReference>
<dbReference type="PANTHER" id="PTHR13847:SF287">
    <property type="entry name" value="FAD-DEPENDENT OXIDOREDUCTASE DOMAIN-CONTAINING PROTEIN 1"/>
    <property type="match status" value="1"/>
</dbReference>
<feature type="region of interest" description="Disordered" evidence="2">
    <location>
        <begin position="1"/>
        <end position="22"/>
    </location>
</feature>
<sequence length="437" mass="47627">MSDAKHSDRCQTASPRATQPIGGRMPFNLLKYGLSSEYPVEVDLPAPKELKSSYDVVIIGGGGHGLATAYYLSKYHGISNIAVLEKGYLGGGNTARNTAVIRSNYLTSEGVKFYAESVKMFQGLSNEFDFNIMYSERGQLTLAHTDATVRSFRQRAEVNKHFGGRTEMIDRQQIRELVPSLNLDPGHLPVLAGLWHMDGGTARHDAVAWGYAKQAAKRGVEIHQLTEVQELVIENGSITAVKTNRGTIQCGCAVQAVAGMSSQMMKKAGIRSPIQTFPLQAMVTQPFKPFLDPLVSSSALHCYVQQTSRGEVVFGGGSDPYPLFNSRSTLGLKESLLAHAIEMFPFLANAKLMRQWAGITDMTPDYSPIMGLSPVKNYYLDAGWGTWGFKATPICGKTMAELVASGGTVPELIRPFGLERFSTFQQVNEMGATAASH</sequence>
<dbReference type="Gene3D" id="3.50.50.60">
    <property type="entry name" value="FAD/NAD(P)-binding domain"/>
    <property type="match status" value="1"/>
</dbReference>
<dbReference type="Pfam" id="PF01266">
    <property type="entry name" value="DAO"/>
    <property type="match status" value="1"/>
</dbReference>
<accession>A0A3M3LRW7</accession>
<dbReference type="PROSITE" id="PS50206">
    <property type="entry name" value="RHODANESE_3"/>
    <property type="match status" value="1"/>
</dbReference>
<evidence type="ECO:0000256" key="2">
    <source>
        <dbReference type="SAM" id="MobiDB-lite"/>
    </source>
</evidence>
<evidence type="ECO:0000256" key="1">
    <source>
        <dbReference type="ARBA" id="ARBA00023002"/>
    </source>
</evidence>
<dbReference type="Gene3D" id="3.30.9.10">
    <property type="entry name" value="D-Amino Acid Oxidase, subunit A, domain 2"/>
    <property type="match status" value="1"/>
</dbReference>
<dbReference type="GO" id="GO:0005737">
    <property type="term" value="C:cytoplasm"/>
    <property type="evidence" value="ECO:0007669"/>
    <property type="project" value="TreeGrafter"/>
</dbReference>